<keyword evidence="2" id="KW-1185">Reference proteome</keyword>
<reference evidence="1 2" key="1">
    <citation type="submission" date="2015-09" db="EMBL/GenBank/DDBJ databases">
        <title>Atta colombica WGS genome.</title>
        <authorList>
            <person name="Nygaard S."/>
            <person name="Hu H."/>
            <person name="Boomsma J."/>
            <person name="Zhang G."/>
        </authorList>
    </citation>
    <scope>NUCLEOTIDE SEQUENCE [LARGE SCALE GENOMIC DNA]</scope>
    <source>
        <strain evidence="1">Treedump-2</strain>
        <tissue evidence="1">Whole body</tissue>
    </source>
</reference>
<name>A0A195BKV7_9HYME</name>
<dbReference type="EMBL" id="KQ976453">
    <property type="protein sequence ID" value="KYM85350.1"/>
    <property type="molecule type" value="Genomic_DNA"/>
</dbReference>
<dbReference type="AlphaFoldDB" id="A0A195BKV7"/>
<accession>A0A195BKV7</accession>
<proteinExistence type="predicted"/>
<protein>
    <submittedName>
        <fullName evidence="1">Uncharacterized protein</fullName>
    </submittedName>
</protein>
<dbReference type="Proteomes" id="UP000078540">
    <property type="component" value="Unassembled WGS sequence"/>
</dbReference>
<evidence type="ECO:0000313" key="2">
    <source>
        <dbReference type="Proteomes" id="UP000078540"/>
    </source>
</evidence>
<gene>
    <name evidence="1" type="ORF">ALC53_04593</name>
</gene>
<organism evidence="1 2">
    <name type="scientific">Atta colombica</name>
    <dbReference type="NCBI Taxonomy" id="520822"/>
    <lineage>
        <taxon>Eukaryota</taxon>
        <taxon>Metazoa</taxon>
        <taxon>Ecdysozoa</taxon>
        <taxon>Arthropoda</taxon>
        <taxon>Hexapoda</taxon>
        <taxon>Insecta</taxon>
        <taxon>Pterygota</taxon>
        <taxon>Neoptera</taxon>
        <taxon>Endopterygota</taxon>
        <taxon>Hymenoptera</taxon>
        <taxon>Apocrita</taxon>
        <taxon>Aculeata</taxon>
        <taxon>Formicoidea</taxon>
        <taxon>Formicidae</taxon>
        <taxon>Myrmicinae</taxon>
        <taxon>Atta</taxon>
    </lineage>
</organism>
<sequence length="66" mass="7372">MLLLKVHLGFSSLNVASMPFMQILKSIASPAKKTASNVDRNDSGQPYSCRTMLLLIPEKVQIFFED</sequence>
<evidence type="ECO:0000313" key="1">
    <source>
        <dbReference type="EMBL" id="KYM85350.1"/>
    </source>
</evidence>